<proteinExistence type="evidence at transcript level"/>
<dbReference type="Pfam" id="PF09461">
    <property type="entry name" value="PcF"/>
    <property type="match status" value="1"/>
</dbReference>
<reference evidence="4" key="1">
    <citation type="journal article" date="2011" name="PLoS ONE">
        <title>Identification of Hyaloperonospora arabidopsidis Transcript Sequences Expressed during Infection Reveals Isolate-Specific Effectors.</title>
        <authorList>
            <person name="Cabral A."/>
            <person name="Stassen J.H."/>
            <person name="Seidl M.F."/>
            <person name="Bautor J."/>
            <person name="Parker J.E."/>
            <person name="Van den Ackerveken G."/>
        </authorList>
    </citation>
    <scope>NUCLEOTIDE SEQUENCE</scope>
    <source>
        <strain evidence="4">Waco9</strain>
    </source>
</reference>
<protein>
    <submittedName>
        <fullName evidence="4">Cysteine-rich protein</fullName>
    </submittedName>
</protein>
<dbReference type="AlphaFoldDB" id="F6MEX8"/>
<feature type="chain" id="PRO_5003338893" evidence="2">
    <location>
        <begin position="20"/>
        <end position="236"/>
    </location>
</feature>
<accession>F6MEX8</accession>
<evidence type="ECO:0000313" key="4">
    <source>
        <dbReference type="EMBL" id="AEF57454.1"/>
    </source>
</evidence>
<feature type="domain" description="Phytotoxin PcF" evidence="3">
    <location>
        <begin position="112"/>
        <end position="134"/>
    </location>
</feature>
<dbReference type="InterPro" id="IPR018570">
    <property type="entry name" value="Phytotoxin_PcF"/>
</dbReference>
<evidence type="ECO:0000256" key="2">
    <source>
        <dbReference type="SAM" id="SignalP"/>
    </source>
</evidence>
<name>F6MEX8_HYAAB</name>
<feature type="signal peptide" evidence="2">
    <location>
        <begin position="1"/>
        <end position="19"/>
    </location>
</feature>
<dbReference type="EMBL" id="JF800105">
    <property type="protein sequence ID" value="AEF57454.1"/>
    <property type="molecule type" value="mRNA"/>
</dbReference>
<feature type="region of interest" description="Disordered" evidence="1">
    <location>
        <begin position="50"/>
        <end position="74"/>
    </location>
</feature>
<keyword evidence="2" id="KW-0732">Signal</keyword>
<organism evidence="4">
    <name type="scientific">Hyaloperonospora arabidopsidis</name>
    <name type="common">Peronospora arabidopsidis</name>
    <dbReference type="NCBI Taxonomy" id="272952"/>
    <lineage>
        <taxon>Eukaryota</taxon>
        <taxon>Sar</taxon>
        <taxon>Stramenopiles</taxon>
        <taxon>Oomycota</taxon>
        <taxon>Peronosporomycetes</taxon>
        <taxon>Peronosporales</taxon>
        <taxon>Peronosporaceae</taxon>
        <taxon>Hyaloperonospora</taxon>
    </lineage>
</organism>
<evidence type="ECO:0000259" key="3">
    <source>
        <dbReference type="Pfam" id="PF09461"/>
    </source>
</evidence>
<dbReference type="VEuPathDB" id="FungiDB:HpaG806254"/>
<sequence length="236" mass="25050">MQVPASLVLFMAAVASSTAMGDGDGEPGIYPSVPLDTRCSTAAIPCGKQDTSATDSCHGNTASRTPPQSILATGTQPQSMFEFRRCCLKQCPDAAVLCSSAAEIPCGDRDESVSKVCREGKSIDDFHSCCVKNCPVLNPLGNTCSKAGYACGSSDESASLYCNKMDKTLSGFQQCCANACSFNPTNLVCSKTRYKCDGGDEAVSGLCRDQKPFDKFESCCYRRCGSKEETSSPQFK</sequence>
<evidence type="ECO:0000256" key="1">
    <source>
        <dbReference type="SAM" id="MobiDB-lite"/>
    </source>
</evidence>